<dbReference type="InterPro" id="IPR011008">
    <property type="entry name" value="Dimeric_a/b-barrel"/>
</dbReference>
<dbReference type="HOGENOM" id="CLU_131496_10_2_1"/>
<dbReference type="InterPro" id="IPR007138">
    <property type="entry name" value="ABM_dom"/>
</dbReference>
<dbReference type="AlphaFoldDB" id="M5G0G9"/>
<name>M5G0G9_DACPD</name>
<dbReference type="OMA" id="PQMLEWI"/>
<accession>M5G0G9</accession>
<sequence length="103" mass="11302">MSSTPSLIKGRITVIGALTVKDGKLQELLGLLGAIKEHLHNESGTLHWEVDRFENEIGLIEKYRDSGALEVHMSSPQYQAFAAKASELIVEGSISVKYYGSEL</sequence>
<evidence type="ECO:0000313" key="2">
    <source>
        <dbReference type="EMBL" id="EJT99326.1"/>
    </source>
</evidence>
<dbReference type="Proteomes" id="UP000030653">
    <property type="component" value="Unassembled WGS sequence"/>
</dbReference>
<organism evidence="2 3">
    <name type="scientific">Dacryopinax primogenitus (strain DJM 731)</name>
    <name type="common">Brown rot fungus</name>
    <dbReference type="NCBI Taxonomy" id="1858805"/>
    <lineage>
        <taxon>Eukaryota</taxon>
        <taxon>Fungi</taxon>
        <taxon>Dikarya</taxon>
        <taxon>Basidiomycota</taxon>
        <taxon>Agaricomycotina</taxon>
        <taxon>Dacrymycetes</taxon>
        <taxon>Dacrymycetales</taxon>
        <taxon>Dacrymycetaceae</taxon>
        <taxon>Dacryopinax</taxon>
    </lineage>
</organism>
<feature type="domain" description="ABM" evidence="1">
    <location>
        <begin position="12"/>
        <end position="83"/>
    </location>
</feature>
<dbReference type="SUPFAM" id="SSF54909">
    <property type="entry name" value="Dimeric alpha+beta barrel"/>
    <property type="match status" value="1"/>
</dbReference>
<keyword evidence="3" id="KW-1185">Reference proteome</keyword>
<evidence type="ECO:0000313" key="3">
    <source>
        <dbReference type="Proteomes" id="UP000030653"/>
    </source>
</evidence>
<protein>
    <recommendedName>
        <fullName evidence="1">ABM domain-containing protein</fullName>
    </recommendedName>
</protein>
<dbReference type="GeneID" id="63684048"/>
<dbReference type="EMBL" id="JH795870">
    <property type="protein sequence ID" value="EJT99326.1"/>
    <property type="molecule type" value="Genomic_DNA"/>
</dbReference>
<gene>
    <name evidence="2" type="ORF">DACRYDRAFT_110044</name>
</gene>
<dbReference type="OrthoDB" id="10011777at2759"/>
<dbReference type="Pfam" id="PF03992">
    <property type="entry name" value="ABM"/>
    <property type="match status" value="1"/>
</dbReference>
<evidence type="ECO:0000259" key="1">
    <source>
        <dbReference type="Pfam" id="PF03992"/>
    </source>
</evidence>
<dbReference type="Gene3D" id="3.30.70.100">
    <property type="match status" value="1"/>
</dbReference>
<reference evidence="2 3" key="1">
    <citation type="journal article" date="2012" name="Science">
        <title>The Paleozoic origin of enzymatic lignin decomposition reconstructed from 31 fungal genomes.</title>
        <authorList>
            <person name="Floudas D."/>
            <person name="Binder M."/>
            <person name="Riley R."/>
            <person name="Barry K."/>
            <person name="Blanchette R.A."/>
            <person name="Henrissat B."/>
            <person name="Martinez A.T."/>
            <person name="Otillar R."/>
            <person name="Spatafora J.W."/>
            <person name="Yadav J.S."/>
            <person name="Aerts A."/>
            <person name="Benoit I."/>
            <person name="Boyd A."/>
            <person name="Carlson A."/>
            <person name="Copeland A."/>
            <person name="Coutinho P.M."/>
            <person name="de Vries R.P."/>
            <person name="Ferreira P."/>
            <person name="Findley K."/>
            <person name="Foster B."/>
            <person name="Gaskell J."/>
            <person name="Glotzer D."/>
            <person name="Gorecki P."/>
            <person name="Heitman J."/>
            <person name="Hesse C."/>
            <person name="Hori C."/>
            <person name="Igarashi K."/>
            <person name="Jurgens J.A."/>
            <person name="Kallen N."/>
            <person name="Kersten P."/>
            <person name="Kohler A."/>
            <person name="Kuees U."/>
            <person name="Kumar T.K.A."/>
            <person name="Kuo A."/>
            <person name="LaButti K."/>
            <person name="Larrondo L.F."/>
            <person name="Lindquist E."/>
            <person name="Ling A."/>
            <person name="Lombard V."/>
            <person name="Lucas S."/>
            <person name="Lundell T."/>
            <person name="Martin R."/>
            <person name="McLaughlin D.J."/>
            <person name="Morgenstern I."/>
            <person name="Morin E."/>
            <person name="Murat C."/>
            <person name="Nagy L.G."/>
            <person name="Nolan M."/>
            <person name="Ohm R.A."/>
            <person name="Patyshakuliyeva A."/>
            <person name="Rokas A."/>
            <person name="Ruiz-Duenas F.J."/>
            <person name="Sabat G."/>
            <person name="Salamov A."/>
            <person name="Samejima M."/>
            <person name="Schmutz J."/>
            <person name="Slot J.C."/>
            <person name="St John F."/>
            <person name="Stenlid J."/>
            <person name="Sun H."/>
            <person name="Sun S."/>
            <person name="Syed K."/>
            <person name="Tsang A."/>
            <person name="Wiebenga A."/>
            <person name="Young D."/>
            <person name="Pisabarro A."/>
            <person name="Eastwood D.C."/>
            <person name="Martin F."/>
            <person name="Cullen D."/>
            <person name="Grigoriev I.V."/>
            <person name="Hibbett D.S."/>
        </authorList>
    </citation>
    <scope>NUCLEOTIDE SEQUENCE [LARGE SCALE GENOMIC DNA]</scope>
    <source>
        <strain evidence="2 3">DJM-731 SS1</strain>
    </source>
</reference>
<dbReference type="RefSeq" id="XP_040626224.1">
    <property type="nucleotide sequence ID" value="XM_040768986.1"/>
</dbReference>
<proteinExistence type="predicted"/>